<reference evidence="2" key="1">
    <citation type="journal article" date="2014" name="Int. J. Syst. Evol. Microbiol.">
        <title>Complete genome sequence of Corynebacterium casei LMG S-19264T (=DSM 44701T), isolated from a smear-ripened cheese.</title>
        <authorList>
            <consortium name="US DOE Joint Genome Institute (JGI-PGF)"/>
            <person name="Walter F."/>
            <person name="Albersmeier A."/>
            <person name="Kalinowski J."/>
            <person name="Ruckert C."/>
        </authorList>
    </citation>
    <scope>NUCLEOTIDE SEQUENCE</scope>
    <source>
        <strain evidence="2">JCM 4369</strain>
    </source>
</reference>
<keyword evidence="3" id="KW-1185">Reference proteome</keyword>
<comment type="caution">
    <text evidence="2">The sequence shown here is derived from an EMBL/GenBank/DDBJ whole genome shotgun (WGS) entry which is preliminary data.</text>
</comment>
<reference evidence="2" key="2">
    <citation type="submission" date="2020-09" db="EMBL/GenBank/DDBJ databases">
        <authorList>
            <person name="Sun Q."/>
            <person name="Ohkuma M."/>
        </authorList>
    </citation>
    <scope>NUCLEOTIDE SEQUENCE</scope>
    <source>
        <strain evidence="2">JCM 4369</strain>
    </source>
</reference>
<dbReference type="AlphaFoldDB" id="A0A918MC32"/>
<evidence type="ECO:0000256" key="1">
    <source>
        <dbReference type="SAM" id="MobiDB-lite"/>
    </source>
</evidence>
<dbReference type="EMBL" id="BMTD01000007">
    <property type="protein sequence ID" value="GGU96592.1"/>
    <property type="molecule type" value="Genomic_DNA"/>
</dbReference>
<evidence type="ECO:0000313" key="3">
    <source>
        <dbReference type="Proteomes" id="UP000618795"/>
    </source>
</evidence>
<name>A0A918MC32_9ACTN</name>
<sequence>MVTVAVERLAGAPSLLSGLPYAADDGDRVRRTAEGEVTSAGGPRLTHPAGRGPDHFDSGAELTQEQAAFALAADPRGYGDPDEGWGHLVSSTALEADPAPGAPEGPHLFAVRFGPGGAFTPAFAHDRQGLTLRTEAFVAVVGEPGGEARPRLHGRGRRAPRQEVPRGAVRGSVAAGRARAAEPGAVTAPRA</sequence>
<proteinExistence type="predicted"/>
<accession>A0A918MC32</accession>
<organism evidence="2 3">
    <name type="scientific">Streptomyces filipinensis</name>
    <dbReference type="NCBI Taxonomy" id="66887"/>
    <lineage>
        <taxon>Bacteria</taxon>
        <taxon>Bacillati</taxon>
        <taxon>Actinomycetota</taxon>
        <taxon>Actinomycetes</taxon>
        <taxon>Kitasatosporales</taxon>
        <taxon>Streptomycetaceae</taxon>
        <taxon>Streptomyces</taxon>
    </lineage>
</organism>
<protein>
    <submittedName>
        <fullName evidence="2">Uncharacterized protein</fullName>
    </submittedName>
</protein>
<feature type="region of interest" description="Disordered" evidence="1">
    <location>
        <begin position="145"/>
        <end position="191"/>
    </location>
</feature>
<feature type="compositionally biased region" description="Low complexity" evidence="1">
    <location>
        <begin position="165"/>
        <end position="191"/>
    </location>
</feature>
<evidence type="ECO:0000313" key="2">
    <source>
        <dbReference type="EMBL" id="GGU96592.1"/>
    </source>
</evidence>
<dbReference type="Proteomes" id="UP000618795">
    <property type="component" value="Unassembled WGS sequence"/>
</dbReference>
<gene>
    <name evidence="2" type="ORF">GCM10010260_35170</name>
</gene>